<keyword evidence="4 12" id="KW-0812">Transmembrane</keyword>
<evidence type="ECO:0000256" key="12">
    <source>
        <dbReference type="SAM" id="Phobius"/>
    </source>
</evidence>
<keyword evidence="5" id="KW-0276">Fatty acid metabolism</keyword>
<dbReference type="Proteomes" id="UP000326903">
    <property type="component" value="Unassembled WGS sequence"/>
</dbReference>
<evidence type="ECO:0000313" key="15">
    <source>
        <dbReference type="Proteomes" id="UP000326903"/>
    </source>
</evidence>
<proteinExistence type="inferred from homology"/>
<protein>
    <submittedName>
        <fullName evidence="14">Acyl-CoA desaturase</fullName>
    </submittedName>
</protein>
<keyword evidence="9" id="KW-0443">Lipid metabolism</keyword>
<comment type="subcellular location">
    <subcellularLocation>
        <location evidence="1">Membrane</location>
        <topology evidence="1">Multi-pass membrane protein</topology>
    </subcellularLocation>
</comment>
<dbReference type="GO" id="GO:0006633">
    <property type="term" value="P:fatty acid biosynthetic process"/>
    <property type="evidence" value="ECO:0007669"/>
    <property type="project" value="UniProtKB-KW"/>
</dbReference>
<keyword evidence="6 12" id="KW-1133">Transmembrane helix</keyword>
<feature type="transmembrane region" description="Helical" evidence="12">
    <location>
        <begin position="41"/>
        <end position="61"/>
    </location>
</feature>
<evidence type="ECO:0000256" key="3">
    <source>
        <dbReference type="ARBA" id="ARBA00022516"/>
    </source>
</evidence>
<reference evidence="14 15" key="1">
    <citation type="submission" date="2019-09" db="EMBL/GenBank/DDBJ databases">
        <title>Draft genome sequence of Ginsengibacter sp. BR5-29.</title>
        <authorList>
            <person name="Im W.-T."/>
        </authorList>
    </citation>
    <scope>NUCLEOTIDE SEQUENCE [LARGE SCALE GENOMIC DNA]</scope>
    <source>
        <strain evidence="14 15">BR5-29</strain>
    </source>
</reference>
<feature type="transmembrane region" description="Helical" evidence="12">
    <location>
        <begin position="129"/>
        <end position="146"/>
    </location>
</feature>
<keyword evidence="10 12" id="KW-0472">Membrane</keyword>
<evidence type="ECO:0000256" key="5">
    <source>
        <dbReference type="ARBA" id="ARBA00022832"/>
    </source>
</evidence>
<evidence type="ECO:0000256" key="8">
    <source>
        <dbReference type="ARBA" id="ARBA00023004"/>
    </source>
</evidence>
<dbReference type="InterPro" id="IPR015876">
    <property type="entry name" value="Acyl-CoA_DS"/>
</dbReference>
<dbReference type="EMBL" id="VYQF01000005">
    <property type="protein sequence ID" value="KAA9037692.1"/>
    <property type="molecule type" value="Genomic_DNA"/>
</dbReference>
<keyword evidence="3" id="KW-0444">Lipid biosynthesis</keyword>
<dbReference type="PANTHER" id="PTHR11351">
    <property type="entry name" value="ACYL-COA DESATURASE"/>
    <property type="match status" value="1"/>
</dbReference>
<dbReference type="PANTHER" id="PTHR11351:SF31">
    <property type="entry name" value="DESATURASE 1, ISOFORM A-RELATED"/>
    <property type="match status" value="1"/>
</dbReference>
<dbReference type="InterPro" id="IPR005804">
    <property type="entry name" value="FA_desaturase_dom"/>
</dbReference>
<keyword evidence="15" id="KW-1185">Reference proteome</keyword>
<comment type="similarity">
    <text evidence="2">Belongs to the fatty acid desaturase type 2 family.</text>
</comment>
<evidence type="ECO:0000256" key="1">
    <source>
        <dbReference type="ARBA" id="ARBA00004141"/>
    </source>
</evidence>
<sequence length="246" mass="29856">MFFVLCFFFIHWFLSLFFHSFFLHRYASHQMYTTTKRWEKIFYFMTFVTQGSSFLVPRAYAIMHRMHHKYSDTKKDPHSPHFFRDIWQMMWHTYKLFEQFHSGKKVPDAQFTQEYIPSWDRLDKLGNHMITRILFALSYTAFYIIFAPSLWWFLLLPVHFFMGPVQGAIVNWFGHKLGYANYSNGDHSRNTTPWGLIMMGELFQNNHHYKKYDPNFARKWYEFDGTFIIMTGLQHYGIIKLKPLPA</sequence>
<organism evidence="14 15">
    <name type="scientific">Ginsengibacter hankyongi</name>
    <dbReference type="NCBI Taxonomy" id="2607284"/>
    <lineage>
        <taxon>Bacteria</taxon>
        <taxon>Pseudomonadati</taxon>
        <taxon>Bacteroidota</taxon>
        <taxon>Chitinophagia</taxon>
        <taxon>Chitinophagales</taxon>
        <taxon>Chitinophagaceae</taxon>
        <taxon>Ginsengibacter</taxon>
    </lineage>
</organism>
<evidence type="ECO:0000256" key="11">
    <source>
        <dbReference type="ARBA" id="ARBA00023160"/>
    </source>
</evidence>
<evidence type="ECO:0000259" key="13">
    <source>
        <dbReference type="Pfam" id="PF00487"/>
    </source>
</evidence>
<keyword evidence="11" id="KW-0275">Fatty acid biosynthesis</keyword>
<evidence type="ECO:0000313" key="14">
    <source>
        <dbReference type="EMBL" id="KAA9037692.1"/>
    </source>
</evidence>
<evidence type="ECO:0000256" key="2">
    <source>
        <dbReference type="ARBA" id="ARBA00008749"/>
    </source>
</evidence>
<evidence type="ECO:0000256" key="10">
    <source>
        <dbReference type="ARBA" id="ARBA00023136"/>
    </source>
</evidence>
<dbReference type="GO" id="GO:0016020">
    <property type="term" value="C:membrane"/>
    <property type="evidence" value="ECO:0007669"/>
    <property type="project" value="UniProtKB-SubCell"/>
</dbReference>
<keyword evidence="8" id="KW-0408">Iron</keyword>
<keyword evidence="7" id="KW-0560">Oxidoreductase</keyword>
<feature type="domain" description="Fatty acid desaturase" evidence="13">
    <location>
        <begin position="2"/>
        <end position="210"/>
    </location>
</feature>
<evidence type="ECO:0000256" key="9">
    <source>
        <dbReference type="ARBA" id="ARBA00023098"/>
    </source>
</evidence>
<dbReference type="AlphaFoldDB" id="A0A5J5IDJ8"/>
<dbReference type="GO" id="GO:0016717">
    <property type="term" value="F:oxidoreductase activity, acting on paired donors, with oxidation of a pair of donors resulting in the reduction of molecular oxygen to two molecules of water"/>
    <property type="evidence" value="ECO:0007669"/>
    <property type="project" value="InterPro"/>
</dbReference>
<name>A0A5J5IDJ8_9BACT</name>
<accession>A0A5J5IDJ8</accession>
<evidence type="ECO:0000256" key="6">
    <source>
        <dbReference type="ARBA" id="ARBA00022989"/>
    </source>
</evidence>
<evidence type="ECO:0000256" key="4">
    <source>
        <dbReference type="ARBA" id="ARBA00022692"/>
    </source>
</evidence>
<dbReference type="Pfam" id="PF00487">
    <property type="entry name" value="FA_desaturase"/>
    <property type="match status" value="1"/>
</dbReference>
<dbReference type="RefSeq" id="WP_150415926.1">
    <property type="nucleotide sequence ID" value="NZ_VYQF01000005.1"/>
</dbReference>
<comment type="caution">
    <text evidence="14">The sequence shown here is derived from an EMBL/GenBank/DDBJ whole genome shotgun (WGS) entry which is preliminary data.</text>
</comment>
<gene>
    <name evidence="14" type="ORF">FW778_16490</name>
</gene>
<evidence type="ECO:0000256" key="7">
    <source>
        <dbReference type="ARBA" id="ARBA00023002"/>
    </source>
</evidence>